<dbReference type="GO" id="GO:0043757">
    <property type="term" value="F:adenosylcobinamide-phosphate synthase activity"/>
    <property type="evidence" value="ECO:0007669"/>
    <property type="project" value="UniProtKB-EC"/>
</dbReference>
<evidence type="ECO:0000256" key="4">
    <source>
        <dbReference type="ARBA" id="ARBA00022475"/>
    </source>
</evidence>
<name>A0A3B1BU90_9ZZZZ</name>
<evidence type="ECO:0000256" key="3">
    <source>
        <dbReference type="ARBA" id="ARBA00006263"/>
    </source>
</evidence>
<dbReference type="Pfam" id="PF03186">
    <property type="entry name" value="CobD_Cbib"/>
    <property type="match status" value="1"/>
</dbReference>
<evidence type="ECO:0000256" key="9">
    <source>
        <dbReference type="SAM" id="Phobius"/>
    </source>
</evidence>
<evidence type="ECO:0000256" key="8">
    <source>
        <dbReference type="ARBA" id="ARBA00023136"/>
    </source>
</evidence>
<evidence type="ECO:0000256" key="6">
    <source>
        <dbReference type="ARBA" id="ARBA00022692"/>
    </source>
</evidence>
<dbReference type="EC" id="6.3.1.10" evidence="10"/>
<dbReference type="PANTHER" id="PTHR34308:SF1">
    <property type="entry name" value="COBALAMIN BIOSYNTHESIS PROTEIN CBIB"/>
    <property type="match status" value="1"/>
</dbReference>
<dbReference type="HAMAP" id="MF_00024">
    <property type="entry name" value="CobD_CbiB"/>
    <property type="match status" value="1"/>
</dbReference>
<feature type="transmembrane region" description="Helical" evidence="9">
    <location>
        <begin position="312"/>
        <end position="328"/>
    </location>
</feature>
<feature type="transmembrane region" description="Helical" evidence="9">
    <location>
        <begin position="173"/>
        <end position="194"/>
    </location>
</feature>
<dbReference type="EMBL" id="UOFY01000042">
    <property type="protein sequence ID" value="VAX09905.1"/>
    <property type="molecule type" value="Genomic_DNA"/>
</dbReference>
<keyword evidence="4" id="KW-1003">Cell membrane</keyword>
<comment type="similarity">
    <text evidence="3">Belongs to the CobD/CbiB family.</text>
</comment>
<keyword evidence="6 9" id="KW-0812">Transmembrane</keyword>
<protein>
    <submittedName>
        <fullName evidence="10">Adenosylcobinamide-phosphate synthase</fullName>
        <ecNumber evidence="10">6.3.1.10</ecNumber>
    </submittedName>
</protein>
<feature type="transmembrane region" description="Helical" evidence="9">
    <location>
        <begin position="71"/>
        <end position="90"/>
    </location>
</feature>
<dbReference type="GO" id="GO:0005886">
    <property type="term" value="C:plasma membrane"/>
    <property type="evidence" value="ECO:0007669"/>
    <property type="project" value="UniProtKB-SubCell"/>
</dbReference>
<comment type="pathway">
    <text evidence="2">Cofactor biosynthesis; adenosylcobalamin biosynthesis.</text>
</comment>
<dbReference type="NCBIfam" id="TIGR00380">
    <property type="entry name" value="cobal_cbiB"/>
    <property type="match status" value="1"/>
</dbReference>
<keyword evidence="7 9" id="KW-1133">Transmembrane helix</keyword>
<sequence length="329" mass="36151">MTSMIISLILALLLDRLFGEPRYAHPLVGFGHLVSWVEKNLNVSTGSTVGSTSVEHPRVRLKSNLQLKQKFYGGLGVLLLTLPPVSLLFYIESRLNSEWRLILLNGVVLYLAIGARSLVQHAHQVRDALLNKNIEHARIRTSYLVSRDTAEMKPQDMARATIESTLENGSDALFAPLFWFLIAGAPGVLFYRLANTLDAMWGYKTPRFHHFGWAAARLDDLLNFIPARLTALSYALTGKFTNAMQCWLAQADQCASPNAGPVMAAGAGALSLQLGGPAMYHGQLQDRPPLGKGSLPEATDIDQAINLLHRSLGLWLLILILVWGGLHLA</sequence>
<dbReference type="UniPathway" id="UPA00148"/>
<organism evidence="10">
    <name type="scientific">hydrothermal vent metagenome</name>
    <dbReference type="NCBI Taxonomy" id="652676"/>
    <lineage>
        <taxon>unclassified sequences</taxon>
        <taxon>metagenomes</taxon>
        <taxon>ecological metagenomes</taxon>
    </lineage>
</organism>
<gene>
    <name evidence="10" type="ORF">MNBD_GAMMA25-1361</name>
</gene>
<feature type="transmembrane region" description="Helical" evidence="9">
    <location>
        <begin position="102"/>
        <end position="119"/>
    </location>
</feature>
<evidence type="ECO:0000256" key="2">
    <source>
        <dbReference type="ARBA" id="ARBA00004953"/>
    </source>
</evidence>
<comment type="subcellular location">
    <subcellularLocation>
        <location evidence="1">Cell membrane</location>
        <topology evidence="1">Multi-pass membrane protein</topology>
    </subcellularLocation>
</comment>
<accession>A0A3B1BU90</accession>
<reference evidence="10" key="1">
    <citation type="submission" date="2018-06" db="EMBL/GenBank/DDBJ databases">
        <authorList>
            <person name="Zhirakovskaya E."/>
        </authorList>
    </citation>
    <scope>NUCLEOTIDE SEQUENCE</scope>
</reference>
<dbReference type="AlphaFoldDB" id="A0A3B1BU90"/>
<keyword evidence="5" id="KW-0169">Cobalamin biosynthesis</keyword>
<proteinExistence type="inferred from homology"/>
<dbReference type="GO" id="GO:0048472">
    <property type="term" value="F:threonine-phosphate decarboxylase activity"/>
    <property type="evidence" value="ECO:0007669"/>
    <property type="project" value="InterPro"/>
</dbReference>
<evidence type="ECO:0000256" key="7">
    <source>
        <dbReference type="ARBA" id="ARBA00022989"/>
    </source>
</evidence>
<keyword evidence="8 9" id="KW-0472">Membrane</keyword>
<evidence type="ECO:0000256" key="1">
    <source>
        <dbReference type="ARBA" id="ARBA00004651"/>
    </source>
</evidence>
<evidence type="ECO:0000256" key="5">
    <source>
        <dbReference type="ARBA" id="ARBA00022573"/>
    </source>
</evidence>
<evidence type="ECO:0000313" key="10">
    <source>
        <dbReference type="EMBL" id="VAX09905.1"/>
    </source>
</evidence>
<dbReference type="InterPro" id="IPR004485">
    <property type="entry name" value="Cobalamin_biosynth_CobD/CbiB"/>
</dbReference>
<dbReference type="GO" id="GO:0009236">
    <property type="term" value="P:cobalamin biosynthetic process"/>
    <property type="evidence" value="ECO:0007669"/>
    <property type="project" value="UniProtKB-UniPathway"/>
</dbReference>
<keyword evidence="10" id="KW-0436">Ligase</keyword>
<dbReference type="PANTHER" id="PTHR34308">
    <property type="entry name" value="COBALAMIN BIOSYNTHESIS PROTEIN CBIB"/>
    <property type="match status" value="1"/>
</dbReference>